<dbReference type="EMBL" id="CP003190">
    <property type="protein sequence ID" value="AGL84231.1"/>
    <property type="molecule type" value="Genomic_DNA"/>
</dbReference>
<dbReference type="RefSeq" id="WP_015635162.1">
    <property type="nucleotide sequence ID" value="NC_021237.1"/>
</dbReference>
<evidence type="ECO:0000313" key="1">
    <source>
        <dbReference type="EMBL" id="AGL84231.1"/>
    </source>
</evidence>
<proteinExistence type="predicted"/>
<dbReference type="InterPro" id="IPR018531">
    <property type="entry name" value="DUF1993"/>
</dbReference>
<gene>
    <name evidence="1" type="ORF">PFLCHA0_c24600</name>
</gene>
<dbReference type="Pfam" id="PF09351">
    <property type="entry name" value="DUF1993"/>
    <property type="match status" value="1"/>
</dbReference>
<evidence type="ECO:0000313" key="2">
    <source>
        <dbReference type="Proteomes" id="UP000013940"/>
    </source>
</evidence>
<accession>A0A2C9EKR4</accession>
<dbReference type="AlphaFoldDB" id="A0A2C9EKR4"/>
<reference evidence="2" key="1">
    <citation type="journal article" date="2014" name="Genome Announc.">
        <title>Full-genome sequence of the plant growth-promoting bacterium Pseudomonas protegens CHA0.</title>
        <authorList>
            <person name="Jousset A."/>
            <person name="Schuldes J."/>
            <person name="Keel C."/>
            <person name="Maurhofer M."/>
            <person name="Daniel R."/>
            <person name="Scheu S."/>
            <person name="Thuermer A."/>
        </authorList>
    </citation>
    <scope>NUCLEOTIDE SEQUENCE [LARGE SCALE GENOMIC DNA]</scope>
    <source>
        <strain evidence="2">DSM 19095 / LMG 27888 / CFBP 6595 / CHA0</strain>
    </source>
</reference>
<protein>
    <recommendedName>
        <fullName evidence="3">DUF1993 domain-containing protein</fullName>
    </recommendedName>
</protein>
<organism evidence="1 2">
    <name type="scientific">Pseudomonas protegens (strain DSM 19095 / LMG 27888 / CFBP 6595 / CHA0)</name>
    <dbReference type="NCBI Taxonomy" id="1124983"/>
    <lineage>
        <taxon>Bacteria</taxon>
        <taxon>Pseudomonadati</taxon>
        <taxon>Pseudomonadota</taxon>
        <taxon>Gammaproteobacteria</taxon>
        <taxon>Pseudomonadales</taxon>
        <taxon>Pseudomonadaceae</taxon>
        <taxon>Pseudomonas</taxon>
    </lineage>
</organism>
<sequence>MSIYTLTVPCFAQMLRALEGFLAKGEEQARERGFEPQVLLQSRLAPDMYDLAAQVRFACTQAREAVQRLSGQPVTALQAPAGMAEARALIEDTLAFLAAADRELIDSSGQRAIAIELHNGIAFDMNGEEFARNWATPQFYFHLVTAYNILRHNGVPLGKADYAQHMFAYLRQPQEA</sequence>
<dbReference type="HOGENOM" id="CLU_090929_0_0_6"/>
<dbReference type="InterPro" id="IPR034660">
    <property type="entry name" value="DinB/YfiT-like"/>
</dbReference>
<dbReference type="SUPFAM" id="SSF109854">
    <property type="entry name" value="DinB/YfiT-like putative metalloenzymes"/>
    <property type="match status" value="1"/>
</dbReference>
<dbReference type="Gene3D" id="1.20.120.450">
    <property type="entry name" value="dinb family like domain"/>
    <property type="match status" value="1"/>
</dbReference>
<dbReference type="KEGG" id="pprc:PFLCHA0_c24600"/>
<name>A0A2C9EKR4_PSEPH</name>
<dbReference type="GeneID" id="57475455"/>
<dbReference type="eggNOG" id="COG3812">
    <property type="taxonomic scope" value="Bacteria"/>
</dbReference>
<dbReference type="PANTHER" id="PTHR36922:SF1">
    <property type="entry name" value="DUF1993 DOMAIN-CONTAINING PROTEIN"/>
    <property type="match status" value="1"/>
</dbReference>
<dbReference type="PANTHER" id="PTHR36922">
    <property type="entry name" value="BLL2446 PROTEIN"/>
    <property type="match status" value="1"/>
</dbReference>
<dbReference type="Proteomes" id="UP000013940">
    <property type="component" value="Chromosome"/>
</dbReference>
<evidence type="ECO:0008006" key="3">
    <source>
        <dbReference type="Google" id="ProtNLM"/>
    </source>
</evidence>